<reference evidence="2 3" key="1">
    <citation type="submission" date="2016-10" db="EMBL/GenBank/DDBJ databases">
        <authorList>
            <person name="de Groot N.N."/>
        </authorList>
    </citation>
    <scope>NUCLEOTIDE SEQUENCE [LARGE SCALE GENOMIC DNA]</scope>
    <source>
        <strain evidence="3">DSM 938 / 37b4</strain>
    </source>
</reference>
<feature type="transmembrane region" description="Helical" evidence="1">
    <location>
        <begin position="29"/>
        <end position="48"/>
    </location>
</feature>
<evidence type="ECO:0000313" key="3">
    <source>
        <dbReference type="Proteomes" id="UP000183812"/>
    </source>
</evidence>
<protein>
    <submittedName>
        <fullName evidence="2">Uncharacterized protein</fullName>
    </submittedName>
</protein>
<gene>
    <name evidence="2" type="ORF">SAMN04244550_02533</name>
</gene>
<proteinExistence type="predicted"/>
<dbReference type="RefSeq" id="WP_074554733.1">
    <property type="nucleotide sequence ID" value="NZ_CP119563.1"/>
</dbReference>
<evidence type="ECO:0000313" key="2">
    <source>
        <dbReference type="EMBL" id="SDF60631.1"/>
    </source>
</evidence>
<keyword evidence="1" id="KW-0472">Membrane</keyword>
<keyword evidence="1" id="KW-1133">Transmembrane helix</keyword>
<sequence length="67" mass="7135">MEILKGLLIGTGVYAVLQWTDRAPSALELALIAGLWAAAVGLVFRQIARGRKDAARRSSGESGKEKP</sequence>
<evidence type="ECO:0000256" key="1">
    <source>
        <dbReference type="SAM" id="Phobius"/>
    </source>
</evidence>
<name>A0A1G7MFZ7_RHOCA</name>
<organism evidence="2 3">
    <name type="scientific">Rhodobacter capsulatus</name>
    <name type="common">Rhodopseudomonas capsulata</name>
    <dbReference type="NCBI Taxonomy" id="1061"/>
    <lineage>
        <taxon>Bacteria</taxon>
        <taxon>Pseudomonadati</taxon>
        <taxon>Pseudomonadota</taxon>
        <taxon>Alphaproteobacteria</taxon>
        <taxon>Rhodobacterales</taxon>
        <taxon>Rhodobacter group</taxon>
        <taxon>Rhodobacter</taxon>
    </lineage>
</organism>
<dbReference type="AlphaFoldDB" id="A0A1G7MFZ7"/>
<keyword evidence="1" id="KW-0812">Transmembrane</keyword>
<accession>A0A1G7MFZ7</accession>
<dbReference type="OrthoDB" id="9877623at2"/>
<dbReference type="Proteomes" id="UP000183812">
    <property type="component" value="Unassembled WGS sequence"/>
</dbReference>
<dbReference type="EMBL" id="FNAY01000013">
    <property type="protein sequence ID" value="SDF60631.1"/>
    <property type="molecule type" value="Genomic_DNA"/>
</dbReference>